<dbReference type="Proteomes" id="UP000002411">
    <property type="component" value="Chromosome"/>
</dbReference>
<dbReference type="InterPro" id="IPR045572">
    <property type="entry name" value="RE_endonuc_C"/>
</dbReference>
<dbReference type="Pfam" id="PF19778">
    <property type="entry name" value="RE_endonuc"/>
    <property type="match status" value="1"/>
</dbReference>
<protein>
    <recommendedName>
        <fullName evidence="1">Type III restriction enzyme C-terminal endonuclease domain-containing protein</fullName>
    </recommendedName>
</protein>
<evidence type="ECO:0000259" key="1">
    <source>
        <dbReference type="Pfam" id="PF19778"/>
    </source>
</evidence>
<dbReference type="AlphaFoldDB" id="A5N0D1"/>
<feature type="domain" description="Type III restriction enzyme C-terminal endonuclease" evidence="1">
    <location>
        <begin position="565"/>
        <end position="607"/>
    </location>
</feature>
<keyword evidence="3" id="KW-1185">Reference proteome</keyword>
<evidence type="ECO:0000313" key="2">
    <source>
        <dbReference type="EMBL" id="EDK34577.1"/>
    </source>
</evidence>
<dbReference type="KEGG" id="ckl:CKL_2565"/>
<sequence length="621" mass="71701">MEEYKENFVINEINPMESTVTFTNGLVIAKGTVVGDISEKDMRRIQIRETIASHFEKEEKLFYRGIKTLSLFFIDEVAKYRVYDGNGIEQNSEYAEVFEEEYTSVLNKYITLEDTPYTRYLKGIDVKDTHKGYFSIDKKTKKIVNSRTNGKSEESDDINAYDLILKNKERFLSFDEPTRFIFSHSALREGWDNPNIFQICTLKHSNSTIGKRQEVGRGMRLCVDKNGDRVDENYLGIDKNNIQDINKLTVVASESYKNFAEGLQKDIKEVLYDRPRKAEQEYFVGKKILVNSTSVEISKRQAKEIYRYLIKNDYIDEDDNVTKNYRLDLANNSLTPLPGELLPMADGVHKLVQSVFDENVLKDMMEDGNKVKIPENKLNENFYKKEFQTLWNYINHKYAYTVEFDSSELIKKSIRNIDNHMAVSQLQYTLSQAEQKDNINVNELERGDSFKSVSSKTKTLRHSEIGSIKYDLVGKIAEGAVLTRKTVVEILKGIHPTVFAMFKYNPEEFITKCIKFIKEEKAAMIVDHITYNQIDGSYDSNIFTAENMGRDFSRAFLAKKHIQDYVFTDGTAERSVERKFAEDLDGANEVSVYAKLPRAFHIPTPVGIILLIGQLLLKKVQ</sequence>
<dbReference type="GO" id="GO:0015668">
    <property type="term" value="F:type III site-specific deoxyribonuclease activity"/>
    <property type="evidence" value="ECO:0007669"/>
    <property type="project" value="InterPro"/>
</dbReference>
<dbReference type="eggNOG" id="COG3587">
    <property type="taxonomic scope" value="Bacteria"/>
</dbReference>
<dbReference type="HOGENOM" id="CLU_011799_2_0_9"/>
<dbReference type="InterPro" id="IPR027417">
    <property type="entry name" value="P-loop_NTPase"/>
</dbReference>
<proteinExistence type="predicted"/>
<dbReference type="EMBL" id="CP000673">
    <property type="protein sequence ID" value="EDK34577.1"/>
    <property type="molecule type" value="Genomic_DNA"/>
</dbReference>
<gene>
    <name evidence="2" type="ordered locus">CKL_2565</name>
</gene>
<name>A5N0D1_CLOK5</name>
<evidence type="ECO:0000313" key="3">
    <source>
        <dbReference type="Proteomes" id="UP000002411"/>
    </source>
</evidence>
<accession>A5N0D1</accession>
<dbReference type="STRING" id="431943.CKL_2565"/>
<dbReference type="Gene3D" id="3.40.50.300">
    <property type="entry name" value="P-loop containing nucleotide triphosphate hydrolases"/>
    <property type="match status" value="1"/>
</dbReference>
<organism evidence="2 3">
    <name type="scientific">Clostridium kluyveri (strain ATCC 8527 / DSM 555 / NBRC 12016 / NCIMB 10680 / K1)</name>
    <dbReference type="NCBI Taxonomy" id="431943"/>
    <lineage>
        <taxon>Bacteria</taxon>
        <taxon>Bacillati</taxon>
        <taxon>Bacillota</taxon>
        <taxon>Clostridia</taxon>
        <taxon>Eubacteriales</taxon>
        <taxon>Clostridiaceae</taxon>
        <taxon>Clostridium</taxon>
    </lineage>
</organism>
<reference evidence="2 3" key="1">
    <citation type="journal article" date="2008" name="Proc. Natl. Acad. Sci. U.S.A.">
        <title>The genome of Clostridium kluyveri, a strict anaerobe with unique metabolic features.</title>
        <authorList>
            <person name="Seedorf H."/>
            <person name="Fricke W.F."/>
            <person name="Veith B."/>
            <person name="Brueggemann H."/>
            <person name="Liesegang H."/>
            <person name="Strittmatter A."/>
            <person name="Miethke M."/>
            <person name="Buckel W."/>
            <person name="Hinderberger J."/>
            <person name="Li F."/>
            <person name="Hagemeier C."/>
            <person name="Thauer R.K."/>
            <person name="Gottschalk G."/>
        </authorList>
    </citation>
    <scope>NUCLEOTIDE SEQUENCE [LARGE SCALE GENOMIC DNA]</scope>
    <source>
        <strain evidence="3">ATCC 8527 / DSM 555 / NCIMB 10680</strain>
    </source>
</reference>